<dbReference type="KEGG" id="pdj:D0907_01055"/>
<dbReference type="EMBL" id="CP032090">
    <property type="protein sequence ID" value="AXV63956.1"/>
    <property type="molecule type" value="Genomic_DNA"/>
</dbReference>
<evidence type="ECO:0000313" key="2">
    <source>
        <dbReference type="Proteomes" id="UP000264605"/>
    </source>
</evidence>
<proteinExistence type="predicted"/>
<evidence type="ECO:0008006" key="3">
    <source>
        <dbReference type="Google" id="ProtNLM"/>
    </source>
</evidence>
<evidence type="ECO:0000313" key="1">
    <source>
        <dbReference type="EMBL" id="AXV63956.1"/>
    </source>
</evidence>
<protein>
    <recommendedName>
        <fullName evidence="3">Bacteriocin</fullName>
    </recommendedName>
</protein>
<accession>A0AAD0S0F0</accession>
<dbReference type="AlphaFoldDB" id="A0AAD0S0F0"/>
<gene>
    <name evidence="1" type="ORF">D0907_01055</name>
</gene>
<reference evidence="1 2" key="1">
    <citation type="submission" date="2018-08" db="EMBL/GenBank/DDBJ databases">
        <title>Draft genome sequence of Pseudoalteromonas donghaensis HJ51.</title>
        <authorList>
            <person name="Oh J."/>
            <person name="Roh D."/>
        </authorList>
    </citation>
    <scope>NUCLEOTIDE SEQUENCE [LARGE SCALE GENOMIC DNA]</scope>
    <source>
        <strain evidence="1 2">HJ51</strain>
    </source>
</reference>
<name>A0AAD0S0F0_9GAMM</name>
<organism evidence="1 2">
    <name type="scientific">Pseudoalteromonas lipolytica</name>
    <dbReference type="NCBI Taxonomy" id="570156"/>
    <lineage>
        <taxon>Bacteria</taxon>
        <taxon>Pseudomonadati</taxon>
        <taxon>Pseudomonadota</taxon>
        <taxon>Gammaproteobacteria</taxon>
        <taxon>Alteromonadales</taxon>
        <taxon>Pseudoalteromonadaceae</taxon>
        <taxon>Pseudoalteromonas</taxon>
    </lineage>
</organism>
<sequence>MEYNIMRELNVNEIKEVNGGIRGFLIGYVASKLIDYAISSYVNHMNQAVSNGWGSNPGMPSGNSAGFGTL</sequence>
<dbReference type="Proteomes" id="UP000264605">
    <property type="component" value="Chromosome"/>
</dbReference>